<dbReference type="RefSeq" id="WP_087112804.1">
    <property type="nucleotide sequence ID" value="NZ_CBCSCN010000005.1"/>
</dbReference>
<evidence type="ECO:0000313" key="4">
    <source>
        <dbReference type="Proteomes" id="UP000196573"/>
    </source>
</evidence>
<dbReference type="InterPro" id="IPR023214">
    <property type="entry name" value="HAD_sf"/>
</dbReference>
<dbReference type="EMBL" id="FWPT01000012">
    <property type="protein sequence ID" value="SMA50361.1"/>
    <property type="molecule type" value="Genomic_DNA"/>
</dbReference>
<evidence type="ECO:0000256" key="2">
    <source>
        <dbReference type="SAM" id="MobiDB-lite"/>
    </source>
</evidence>
<proteinExistence type="predicted"/>
<dbReference type="Proteomes" id="UP000196573">
    <property type="component" value="Unassembled WGS sequence"/>
</dbReference>
<accession>A0A1X7APW1</accession>
<feature type="region of interest" description="Disordered" evidence="2">
    <location>
        <begin position="1"/>
        <end position="21"/>
    </location>
</feature>
<feature type="compositionally biased region" description="Polar residues" evidence="2">
    <location>
        <begin position="1"/>
        <end position="14"/>
    </location>
</feature>
<dbReference type="AlphaFoldDB" id="A0A1X7APW1"/>
<evidence type="ECO:0000256" key="1">
    <source>
        <dbReference type="ARBA" id="ARBA00022729"/>
    </source>
</evidence>
<dbReference type="InterPro" id="IPR036412">
    <property type="entry name" value="HAD-like_sf"/>
</dbReference>
<sequence>MQRAGQNAGPQTSAYPCHYPSHKDQKATKQLLIQEMQKAGIKQEPKRLNDREIQVLTNLETIGSKNALNQQTVVGMASLLNDDGTEVVGTMSVVFDYLKARIGREHIQDINNLISARRFSEAMEMLDASIALDLEGQTELHQMRDQTLELMATLVDQRLRTKLTEQDLPKSTTINYLEWLSHHNHPTAQEFYDEFKEWGSVTLPDELHQKHAKVLSSSPKPPKLSRLASRDALPSLQRISANADETLLTSLKPQDIAQSLRPESLRLESLRLAPIHEAQDTKKPFAIVRHDNVQTIAELPEMVTPGTAPLVIFDLDETLVSRDVINGDVQRTVINPQTKDILRQIGTKCPDARIIVMTKGDEESTAEKLKAGQLNDNGLFDDIVILKGNENNKGDRLKAYLRDKRLNPDEVFFADDMEGFLEQVEGACEDLQIPCQTFQFTGALPMSYRCNAHAMGLSISDLVGQHNRLHQRANQRIGKKFT</sequence>
<dbReference type="Gene3D" id="3.40.50.1000">
    <property type="entry name" value="HAD superfamily/HAD-like"/>
    <property type="match status" value="1"/>
</dbReference>
<name>A0A1X7APW1_9GAMM</name>
<gene>
    <name evidence="3" type="ORF">EHSB41UT_04158</name>
</gene>
<organism evidence="3 4">
    <name type="scientific">Parendozoicomonas haliclonae</name>
    <dbReference type="NCBI Taxonomy" id="1960125"/>
    <lineage>
        <taxon>Bacteria</taxon>
        <taxon>Pseudomonadati</taxon>
        <taxon>Pseudomonadota</taxon>
        <taxon>Gammaproteobacteria</taxon>
        <taxon>Oceanospirillales</taxon>
        <taxon>Endozoicomonadaceae</taxon>
        <taxon>Parendozoicomonas</taxon>
    </lineage>
</organism>
<reference evidence="3 4" key="1">
    <citation type="submission" date="2017-03" db="EMBL/GenBank/DDBJ databases">
        <authorList>
            <person name="Afonso C.L."/>
            <person name="Miller P.J."/>
            <person name="Scott M.A."/>
            <person name="Spackman E."/>
            <person name="Goraichik I."/>
            <person name="Dimitrov K.M."/>
            <person name="Suarez D.L."/>
            <person name="Swayne D.E."/>
        </authorList>
    </citation>
    <scope>NUCLEOTIDE SEQUENCE [LARGE SCALE GENOMIC DNA]</scope>
    <source>
        <strain evidence="3">SB41UT1</strain>
    </source>
</reference>
<evidence type="ECO:0000313" key="3">
    <source>
        <dbReference type="EMBL" id="SMA50361.1"/>
    </source>
</evidence>
<dbReference type="Pfam" id="PF11019">
    <property type="entry name" value="DUF2608"/>
    <property type="match status" value="1"/>
</dbReference>
<protein>
    <submittedName>
        <fullName evidence="3">Uncharacterized protein</fullName>
    </submittedName>
</protein>
<keyword evidence="4" id="KW-1185">Reference proteome</keyword>
<dbReference type="SUPFAM" id="SSF56784">
    <property type="entry name" value="HAD-like"/>
    <property type="match status" value="1"/>
</dbReference>
<dbReference type="CDD" id="cd01427">
    <property type="entry name" value="HAD_like"/>
    <property type="match status" value="1"/>
</dbReference>
<dbReference type="InterPro" id="IPR022565">
    <property type="entry name" value="DUF2608"/>
</dbReference>
<dbReference type="OrthoDB" id="9955568at2"/>
<keyword evidence="1" id="KW-0732">Signal</keyword>